<dbReference type="EMBL" id="CP012199">
    <property type="protein sequence ID" value="AMG76552.1"/>
    <property type="molecule type" value="Genomic_DNA"/>
</dbReference>
<dbReference type="SUPFAM" id="SSF47598">
    <property type="entry name" value="Ribbon-helix-helix"/>
    <property type="match status" value="1"/>
</dbReference>
<evidence type="ECO:0008006" key="4">
    <source>
        <dbReference type="Google" id="ProtNLM"/>
    </source>
</evidence>
<dbReference type="AlphaFoldDB" id="A0AA86L733"/>
<dbReference type="Pfam" id="PF23807">
    <property type="entry name" value="RHH_10"/>
    <property type="match status" value="1"/>
</dbReference>
<name>A0AA86L733_9SPHN</name>
<dbReference type="InterPro" id="IPR056972">
    <property type="entry name" value="RHH_dom-containing"/>
</dbReference>
<dbReference type="RefSeq" id="WP_067186710.1">
    <property type="nucleotide sequence ID" value="NZ_CP012199.1"/>
</dbReference>
<organism evidence="2 3">
    <name type="scientific">Sphingopyxis granuli</name>
    <dbReference type="NCBI Taxonomy" id="267128"/>
    <lineage>
        <taxon>Bacteria</taxon>
        <taxon>Pseudomonadati</taxon>
        <taxon>Pseudomonadota</taxon>
        <taxon>Alphaproteobacteria</taxon>
        <taxon>Sphingomonadales</taxon>
        <taxon>Sphingomonadaceae</taxon>
        <taxon>Sphingopyxis</taxon>
    </lineage>
</organism>
<sequence length="85" mass="9078">MTTRKPRTGFASRPGAADAWIAGPEGAEAPTAPSPPVNSARLTIDVTPQLRQRLKLAALQRGATVADMLRTLLHREYPDGEENGS</sequence>
<evidence type="ECO:0000313" key="2">
    <source>
        <dbReference type="EMBL" id="AMG76552.1"/>
    </source>
</evidence>
<accession>A0AA86L733</accession>
<feature type="compositionally biased region" description="Low complexity" evidence="1">
    <location>
        <begin position="22"/>
        <end position="31"/>
    </location>
</feature>
<evidence type="ECO:0000256" key="1">
    <source>
        <dbReference type="SAM" id="MobiDB-lite"/>
    </source>
</evidence>
<dbReference type="Proteomes" id="UP000058599">
    <property type="component" value="Chromosome"/>
</dbReference>
<dbReference type="KEGG" id="sgi:SGRAN_4226"/>
<gene>
    <name evidence="2" type="ORF">SGRAN_4226</name>
</gene>
<feature type="region of interest" description="Disordered" evidence="1">
    <location>
        <begin position="1"/>
        <end position="38"/>
    </location>
</feature>
<keyword evidence="3" id="KW-1185">Reference proteome</keyword>
<protein>
    <recommendedName>
        <fullName evidence="4">Plasmid segregation centromere-binding protein ParG</fullName>
    </recommendedName>
</protein>
<reference evidence="2 3" key="1">
    <citation type="journal article" date="2016" name="BMC Genomics">
        <title>Genomic analysis of the nitrate-respiring Sphingopyxis granuli (formerly Sphingomonas macrogoltabida) strain TFA.</title>
        <authorList>
            <person name="Garcia-Romero I."/>
            <person name="Perez-Pulido A.J."/>
            <person name="Gonzalez-Flores Y.E."/>
            <person name="Reyes-Ramirez F."/>
            <person name="Santero E."/>
            <person name="Floriano B."/>
        </authorList>
    </citation>
    <scope>NUCLEOTIDE SEQUENCE [LARGE SCALE GENOMIC DNA]</scope>
    <source>
        <strain evidence="2 3">TFA</strain>
    </source>
</reference>
<dbReference type="InterPro" id="IPR010985">
    <property type="entry name" value="Ribbon_hlx_hlx"/>
</dbReference>
<proteinExistence type="predicted"/>
<dbReference type="GO" id="GO:0006355">
    <property type="term" value="P:regulation of DNA-templated transcription"/>
    <property type="evidence" value="ECO:0007669"/>
    <property type="project" value="InterPro"/>
</dbReference>
<evidence type="ECO:0000313" key="3">
    <source>
        <dbReference type="Proteomes" id="UP000058599"/>
    </source>
</evidence>